<evidence type="ECO:0000313" key="2">
    <source>
        <dbReference type="Proteomes" id="UP000541444"/>
    </source>
</evidence>
<dbReference type="Proteomes" id="UP000541444">
    <property type="component" value="Unassembled WGS sequence"/>
</dbReference>
<dbReference type="SUPFAM" id="SSF51430">
    <property type="entry name" value="NAD(P)-linked oxidoreductase"/>
    <property type="match status" value="1"/>
</dbReference>
<dbReference type="Gene3D" id="3.20.20.100">
    <property type="entry name" value="NADP-dependent oxidoreductase domain"/>
    <property type="match status" value="1"/>
</dbReference>
<gene>
    <name evidence="1" type="ORF">GIB67_004688</name>
</gene>
<dbReference type="InterPro" id="IPR020471">
    <property type="entry name" value="AKR"/>
</dbReference>
<accession>A0A7J7P5T9</accession>
<protein>
    <recommendedName>
        <fullName evidence="3">NADP-dependent oxidoreductase domain-containing protein</fullName>
    </recommendedName>
</protein>
<dbReference type="EMBL" id="JACGCM010000262">
    <property type="protein sequence ID" value="KAF6174494.1"/>
    <property type="molecule type" value="Genomic_DNA"/>
</dbReference>
<proteinExistence type="predicted"/>
<keyword evidence="2" id="KW-1185">Reference proteome</keyword>
<dbReference type="AlphaFoldDB" id="A0A7J7P5T9"/>
<comment type="caution">
    <text evidence="1">The sequence shown here is derived from an EMBL/GenBank/DDBJ whole genome shotgun (WGS) entry which is preliminary data.</text>
</comment>
<evidence type="ECO:0008006" key="3">
    <source>
        <dbReference type="Google" id="ProtNLM"/>
    </source>
</evidence>
<sequence length="76" mass="8931">MRLCLVRHFDTAVVYRTEENVGEAVTEALQLGIIKSRDELFITKFWSDAHHNRVLPALQMTLKFKKFLILILFCNH</sequence>
<dbReference type="InterPro" id="IPR036812">
    <property type="entry name" value="NAD(P)_OxRdtase_dom_sf"/>
</dbReference>
<reference evidence="1 2" key="1">
    <citation type="journal article" date="2020" name="IScience">
        <title>Genome Sequencing of the Endangered Kingdonia uniflora (Circaeasteraceae, Ranunculales) Reveals Potential Mechanisms of Evolutionary Specialization.</title>
        <authorList>
            <person name="Sun Y."/>
            <person name="Deng T."/>
            <person name="Zhang A."/>
            <person name="Moore M.J."/>
            <person name="Landis J.B."/>
            <person name="Lin N."/>
            <person name="Zhang H."/>
            <person name="Zhang X."/>
            <person name="Huang J."/>
            <person name="Zhang X."/>
            <person name="Sun H."/>
            <person name="Wang H."/>
        </authorList>
    </citation>
    <scope>NUCLEOTIDE SEQUENCE [LARGE SCALE GENOMIC DNA]</scope>
    <source>
        <strain evidence="1">TB1705</strain>
        <tissue evidence="1">Leaf</tissue>
    </source>
</reference>
<dbReference type="OrthoDB" id="416253at2759"/>
<organism evidence="1 2">
    <name type="scientific">Kingdonia uniflora</name>
    <dbReference type="NCBI Taxonomy" id="39325"/>
    <lineage>
        <taxon>Eukaryota</taxon>
        <taxon>Viridiplantae</taxon>
        <taxon>Streptophyta</taxon>
        <taxon>Embryophyta</taxon>
        <taxon>Tracheophyta</taxon>
        <taxon>Spermatophyta</taxon>
        <taxon>Magnoliopsida</taxon>
        <taxon>Ranunculales</taxon>
        <taxon>Circaeasteraceae</taxon>
        <taxon>Kingdonia</taxon>
    </lineage>
</organism>
<name>A0A7J7P5T9_9MAGN</name>
<evidence type="ECO:0000313" key="1">
    <source>
        <dbReference type="EMBL" id="KAF6174494.1"/>
    </source>
</evidence>
<dbReference type="PANTHER" id="PTHR11732">
    <property type="entry name" value="ALDO/KETO REDUCTASE"/>
    <property type="match status" value="1"/>
</dbReference>
<dbReference type="GO" id="GO:0016491">
    <property type="term" value="F:oxidoreductase activity"/>
    <property type="evidence" value="ECO:0007669"/>
    <property type="project" value="InterPro"/>
</dbReference>